<dbReference type="Proteomes" id="UP000677054">
    <property type="component" value="Unassembled WGS sequence"/>
</dbReference>
<sequence length="83" mass="9214">MRGIHKCTPGQGIQRSVLKIQAIDFKTIPPRTPETLRVFMYPNQAGIPTQDGRGIPPDSAINEAVDNPSRQFILRPPENCDAM</sequence>
<name>A0A7R9A6Z0_9CRUS</name>
<accession>A0A7R9A6Z0</accession>
<protein>
    <submittedName>
        <fullName evidence="1">Uncharacterized protein</fullName>
    </submittedName>
</protein>
<organism evidence="1">
    <name type="scientific">Darwinula stevensoni</name>
    <dbReference type="NCBI Taxonomy" id="69355"/>
    <lineage>
        <taxon>Eukaryota</taxon>
        <taxon>Metazoa</taxon>
        <taxon>Ecdysozoa</taxon>
        <taxon>Arthropoda</taxon>
        <taxon>Crustacea</taxon>
        <taxon>Oligostraca</taxon>
        <taxon>Ostracoda</taxon>
        <taxon>Podocopa</taxon>
        <taxon>Podocopida</taxon>
        <taxon>Darwinulocopina</taxon>
        <taxon>Darwinuloidea</taxon>
        <taxon>Darwinulidae</taxon>
        <taxon>Darwinula</taxon>
    </lineage>
</organism>
<evidence type="ECO:0000313" key="1">
    <source>
        <dbReference type="EMBL" id="CAD7249252.1"/>
    </source>
</evidence>
<dbReference type="AlphaFoldDB" id="A0A7R9A6Z0"/>
<keyword evidence="2" id="KW-1185">Reference proteome</keyword>
<gene>
    <name evidence="1" type="ORF">DSTB1V02_LOCUS9051</name>
</gene>
<dbReference type="EMBL" id="CAJPEV010002199">
    <property type="protein sequence ID" value="CAG0896086.1"/>
    <property type="molecule type" value="Genomic_DNA"/>
</dbReference>
<evidence type="ECO:0000313" key="2">
    <source>
        <dbReference type="Proteomes" id="UP000677054"/>
    </source>
</evidence>
<dbReference type="EMBL" id="LR901716">
    <property type="protein sequence ID" value="CAD7249252.1"/>
    <property type="molecule type" value="Genomic_DNA"/>
</dbReference>
<proteinExistence type="predicted"/>
<reference evidence="1" key="1">
    <citation type="submission" date="2020-11" db="EMBL/GenBank/DDBJ databases">
        <authorList>
            <person name="Tran Van P."/>
        </authorList>
    </citation>
    <scope>NUCLEOTIDE SEQUENCE</scope>
</reference>